<dbReference type="Proteomes" id="UP001159363">
    <property type="component" value="Chromosome 1"/>
</dbReference>
<name>A0ABQ9IN95_9NEOP</name>
<keyword evidence="3" id="KW-1185">Reference proteome</keyword>
<reference evidence="2 3" key="1">
    <citation type="submission" date="2023-02" db="EMBL/GenBank/DDBJ databases">
        <title>LHISI_Scaffold_Assembly.</title>
        <authorList>
            <person name="Stuart O.P."/>
            <person name="Cleave R."/>
            <person name="Magrath M.J.L."/>
            <person name="Mikheyev A.S."/>
        </authorList>
    </citation>
    <scope>NUCLEOTIDE SEQUENCE [LARGE SCALE GENOMIC DNA]</scope>
    <source>
        <strain evidence="2">Daus_M_001</strain>
        <tissue evidence="2">Leg muscle</tissue>
    </source>
</reference>
<sequence length="437" mass="48953">MEQHRNEGAGETGDPRVNPPSQRHRQGRFPLVKIRLPGRGLNAVRLELAAGKTCEHPSSAKDAGSTAKRRSGPSAFTETAKEHTSELLRQTRETHLIHLFAEHARLPPRRTVFDTRPGHQTFANGNLAGRCRWSAGPLGDLPLIPPPHSGAALRSLPSASSALKTTLAVKHSLTLLLPAHHWLTIKRGVSKELSSNHNSRGKEQVFGVYLASELIREILVALIIRQQEVYRHPRPLTQTCDWASFLIDYSLLHNIPQYGLGFLLEGKFLKVHSQSSVASVSRPSHQAVTFVMDESQSGAKALAVLHDGQASQKNGLCDIGMRLGWSRGEMKTEEKRVHSRRVGELHVNVQSWYGFPRPYVMHFRHTRVQQGTSSCGAKQFIERGNDGLVPLLETYEIRFILRREDRQTPLAYTQARRFRGFTARCTLIDANYLLDLL</sequence>
<evidence type="ECO:0000313" key="3">
    <source>
        <dbReference type="Proteomes" id="UP001159363"/>
    </source>
</evidence>
<feature type="region of interest" description="Disordered" evidence="1">
    <location>
        <begin position="1"/>
        <end position="30"/>
    </location>
</feature>
<gene>
    <name evidence="2" type="ORF">PR048_003516</name>
</gene>
<comment type="caution">
    <text evidence="2">The sequence shown here is derived from an EMBL/GenBank/DDBJ whole genome shotgun (WGS) entry which is preliminary data.</text>
</comment>
<organism evidence="2 3">
    <name type="scientific">Dryococelus australis</name>
    <dbReference type="NCBI Taxonomy" id="614101"/>
    <lineage>
        <taxon>Eukaryota</taxon>
        <taxon>Metazoa</taxon>
        <taxon>Ecdysozoa</taxon>
        <taxon>Arthropoda</taxon>
        <taxon>Hexapoda</taxon>
        <taxon>Insecta</taxon>
        <taxon>Pterygota</taxon>
        <taxon>Neoptera</taxon>
        <taxon>Polyneoptera</taxon>
        <taxon>Phasmatodea</taxon>
        <taxon>Verophasmatodea</taxon>
        <taxon>Anareolatae</taxon>
        <taxon>Phasmatidae</taxon>
        <taxon>Eurycanthinae</taxon>
        <taxon>Dryococelus</taxon>
    </lineage>
</organism>
<evidence type="ECO:0000256" key="1">
    <source>
        <dbReference type="SAM" id="MobiDB-lite"/>
    </source>
</evidence>
<evidence type="ECO:0000313" key="2">
    <source>
        <dbReference type="EMBL" id="KAJ8898156.1"/>
    </source>
</evidence>
<dbReference type="EMBL" id="JARBHB010000001">
    <property type="protein sequence ID" value="KAJ8898156.1"/>
    <property type="molecule type" value="Genomic_DNA"/>
</dbReference>
<proteinExistence type="predicted"/>
<protein>
    <submittedName>
        <fullName evidence="2">Uncharacterized protein</fullName>
    </submittedName>
</protein>
<feature type="region of interest" description="Disordered" evidence="1">
    <location>
        <begin position="53"/>
        <end position="79"/>
    </location>
</feature>
<accession>A0ABQ9IN95</accession>